<keyword evidence="2" id="KW-0812">Transmembrane</keyword>
<protein>
    <submittedName>
        <fullName evidence="3">Uncharacterized protein</fullName>
    </submittedName>
</protein>
<proteinExistence type="predicted"/>
<gene>
    <name evidence="3" type="ORF">HCU73_14600</name>
</gene>
<evidence type="ECO:0000313" key="3">
    <source>
        <dbReference type="EMBL" id="NKX45823.1"/>
    </source>
</evidence>
<accession>A0A7X6K0F8</accession>
<keyword evidence="2" id="KW-1133">Transmembrane helix</keyword>
<evidence type="ECO:0000256" key="2">
    <source>
        <dbReference type="SAM" id="Phobius"/>
    </source>
</evidence>
<comment type="caution">
    <text evidence="3">The sequence shown here is derived from an EMBL/GenBank/DDBJ whole genome shotgun (WGS) entry which is preliminary data.</text>
</comment>
<reference evidence="3 4" key="1">
    <citation type="submission" date="2020-04" db="EMBL/GenBank/DDBJ databases">
        <authorList>
            <person name="Yoon J."/>
        </authorList>
    </citation>
    <scope>NUCLEOTIDE SEQUENCE [LARGE SCALE GENOMIC DNA]</scope>
    <source>
        <strain evidence="3 4">KMU-115</strain>
    </source>
</reference>
<evidence type="ECO:0000256" key="1">
    <source>
        <dbReference type="SAM" id="MobiDB-lite"/>
    </source>
</evidence>
<feature type="transmembrane region" description="Helical" evidence="2">
    <location>
        <begin position="12"/>
        <end position="38"/>
    </location>
</feature>
<feature type="compositionally biased region" description="Basic and acidic residues" evidence="1">
    <location>
        <begin position="89"/>
        <end position="112"/>
    </location>
</feature>
<feature type="region of interest" description="Disordered" evidence="1">
    <location>
        <begin position="82"/>
        <end position="112"/>
    </location>
</feature>
<dbReference type="EMBL" id="JAAZQQ010000005">
    <property type="protein sequence ID" value="NKX45823.1"/>
    <property type="molecule type" value="Genomic_DNA"/>
</dbReference>
<evidence type="ECO:0000313" key="4">
    <source>
        <dbReference type="Proteomes" id="UP000526408"/>
    </source>
</evidence>
<dbReference type="RefSeq" id="WP_168624203.1">
    <property type="nucleotide sequence ID" value="NZ_JAAZQQ010000005.1"/>
</dbReference>
<sequence>MTARSRYAGTRGWLSLVEAFGWLALGAGLVLAGAILFGGDAIPVSPSDRLLWAILIAGAALSSAAVTISVARIGQAVCDIAENTAPQPRPRDKAAARRDPPLSGKPREERAP</sequence>
<keyword evidence="2" id="KW-0472">Membrane</keyword>
<dbReference type="AlphaFoldDB" id="A0A7X6K0F8"/>
<feature type="transmembrane region" description="Helical" evidence="2">
    <location>
        <begin position="50"/>
        <end position="71"/>
    </location>
</feature>
<organism evidence="3 4">
    <name type="scientific">Roseicyclus persicicus</name>
    <dbReference type="NCBI Taxonomy" id="2650661"/>
    <lineage>
        <taxon>Bacteria</taxon>
        <taxon>Pseudomonadati</taxon>
        <taxon>Pseudomonadota</taxon>
        <taxon>Alphaproteobacteria</taxon>
        <taxon>Rhodobacterales</taxon>
        <taxon>Roseobacteraceae</taxon>
        <taxon>Roseicyclus</taxon>
    </lineage>
</organism>
<keyword evidence="4" id="KW-1185">Reference proteome</keyword>
<name>A0A7X6K0F8_9RHOB</name>
<dbReference type="Proteomes" id="UP000526408">
    <property type="component" value="Unassembled WGS sequence"/>
</dbReference>